<feature type="compositionally biased region" description="Basic and acidic residues" evidence="1">
    <location>
        <begin position="144"/>
        <end position="159"/>
    </location>
</feature>
<organism evidence="2 3">
    <name type="scientific">Massarina eburnea CBS 473.64</name>
    <dbReference type="NCBI Taxonomy" id="1395130"/>
    <lineage>
        <taxon>Eukaryota</taxon>
        <taxon>Fungi</taxon>
        <taxon>Dikarya</taxon>
        <taxon>Ascomycota</taxon>
        <taxon>Pezizomycotina</taxon>
        <taxon>Dothideomycetes</taxon>
        <taxon>Pleosporomycetidae</taxon>
        <taxon>Pleosporales</taxon>
        <taxon>Massarineae</taxon>
        <taxon>Massarinaceae</taxon>
        <taxon>Massarina</taxon>
    </lineage>
</organism>
<feature type="compositionally biased region" description="Basic residues" evidence="1">
    <location>
        <begin position="187"/>
        <end position="206"/>
    </location>
</feature>
<dbReference type="AlphaFoldDB" id="A0A6A6RYR9"/>
<proteinExistence type="predicted"/>
<feature type="compositionally biased region" description="Basic residues" evidence="1">
    <location>
        <begin position="115"/>
        <end position="127"/>
    </location>
</feature>
<accession>A0A6A6RYR9</accession>
<protein>
    <submittedName>
        <fullName evidence="2">Uncharacterized protein</fullName>
    </submittedName>
</protein>
<feature type="compositionally biased region" description="Basic residues" evidence="1">
    <location>
        <begin position="160"/>
        <end position="179"/>
    </location>
</feature>
<evidence type="ECO:0000313" key="2">
    <source>
        <dbReference type="EMBL" id="KAF2640709.1"/>
    </source>
</evidence>
<dbReference type="Proteomes" id="UP000799753">
    <property type="component" value="Unassembled WGS sequence"/>
</dbReference>
<reference evidence="2" key="1">
    <citation type="journal article" date="2020" name="Stud. Mycol.">
        <title>101 Dothideomycetes genomes: a test case for predicting lifestyles and emergence of pathogens.</title>
        <authorList>
            <person name="Haridas S."/>
            <person name="Albert R."/>
            <person name="Binder M."/>
            <person name="Bloem J."/>
            <person name="Labutti K."/>
            <person name="Salamov A."/>
            <person name="Andreopoulos B."/>
            <person name="Baker S."/>
            <person name="Barry K."/>
            <person name="Bills G."/>
            <person name="Bluhm B."/>
            <person name="Cannon C."/>
            <person name="Castanera R."/>
            <person name="Culley D."/>
            <person name="Daum C."/>
            <person name="Ezra D."/>
            <person name="Gonzalez J."/>
            <person name="Henrissat B."/>
            <person name="Kuo A."/>
            <person name="Liang C."/>
            <person name="Lipzen A."/>
            <person name="Lutzoni F."/>
            <person name="Magnuson J."/>
            <person name="Mondo S."/>
            <person name="Nolan M."/>
            <person name="Ohm R."/>
            <person name="Pangilinan J."/>
            <person name="Park H.-J."/>
            <person name="Ramirez L."/>
            <person name="Alfaro M."/>
            <person name="Sun H."/>
            <person name="Tritt A."/>
            <person name="Yoshinaga Y."/>
            <person name="Zwiers L.-H."/>
            <person name="Turgeon B."/>
            <person name="Goodwin S."/>
            <person name="Spatafora J."/>
            <person name="Crous P."/>
            <person name="Grigoriev I."/>
        </authorList>
    </citation>
    <scope>NUCLEOTIDE SEQUENCE</scope>
    <source>
        <strain evidence="2">CBS 473.64</strain>
    </source>
</reference>
<evidence type="ECO:0000313" key="3">
    <source>
        <dbReference type="Proteomes" id="UP000799753"/>
    </source>
</evidence>
<feature type="region of interest" description="Disordered" evidence="1">
    <location>
        <begin position="115"/>
        <end position="206"/>
    </location>
</feature>
<name>A0A6A6RYR9_9PLEO</name>
<dbReference type="EMBL" id="MU006784">
    <property type="protein sequence ID" value="KAF2640709.1"/>
    <property type="molecule type" value="Genomic_DNA"/>
</dbReference>
<gene>
    <name evidence="2" type="ORF">P280DRAFT_325408</name>
</gene>
<keyword evidence="3" id="KW-1185">Reference proteome</keyword>
<sequence>MGSLTRNRSVLRSHGDLPPRWQTFREEHVPLQRRLRRPWFMVHRGCAPALRLQVAIPLQVLPEPRQPRDGRHEQDVRVRGRVQGEVQRARVQALLRVVLCLASSHPHRPEILRSPRRSLLRRQHQLGRRTETKPLQAETAGPIRSHDGDALDRPADAARPRSKQAWRRSSIRPRRHQTVLRKEQARGHHPLARSPHGRLRSRARRKVRDSLLRSSLLRQHRQQGRLHQDRDGVQDEVYAIRGGTSSGYQAHGLRIERSAGHAVDSVEVGWDGKRWLGL</sequence>
<evidence type="ECO:0000256" key="1">
    <source>
        <dbReference type="SAM" id="MobiDB-lite"/>
    </source>
</evidence>